<sequence>RDDFQNLFTEDTNFAIPDEQENVHEQRDISELNDSITREEVTLAIISAKSRKATGIDDIPAEVLKKDSAAELLYIIISGCFDLGIVPSEWNRSIINPILKPNSNDDRNPLNYRGITLVSVPCKIYCIILNARLEKWLEDNNYLCEKQNGFWKGRSCEEHIHSLYQTLNDTKISRKSTFACFIDRKKAFDTVNRTLLWYKLRKIGIRGKFLSAQQLYNASMITSNVPFV</sequence>
<gene>
    <name evidence="2" type="ORF">MGAL_10B011661</name>
</gene>
<dbReference type="AlphaFoldDB" id="A0A8B6ECP6"/>
<evidence type="ECO:0000259" key="1">
    <source>
        <dbReference type="Pfam" id="PF00078"/>
    </source>
</evidence>
<dbReference type="Pfam" id="PF00078">
    <property type="entry name" value="RVT_1"/>
    <property type="match status" value="1"/>
</dbReference>
<organism evidence="2 3">
    <name type="scientific">Mytilus galloprovincialis</name>
    <name type="common">Mediterranean mussel</name>
    <dbReference type="NCBI Taxonomy" id="29158"/>
    <lineage>
        <taxon>Eukaryota</taxon>
        <taxon>Metazoa</taxon>
        <taxon>Spiralia</taxon>
        <taxon>Lophotrochozoa</taxon>
        <taxon>Mollusca</taxon>
        <taxon>Bivalvia</taxon>
        <taxon>Autobranchia</taxon>
        <taxon>Pteriomorphia</taxon>
        <taxon>Mytilida</taxon>
        <taxon>Mytiloidea</taxon>
        <taxon>Mytilidae</taxon>
        <taxon>Mytilinae</taxon>
        <taxon>Mytilus</taxon>
    </lineage>
</organism>
<reference evidence="2" key="1">
    <citation type="submission" date="2018-11" db="EMBL/GenBank/DDBJ databases">
        <authorList>
            <person name="Alioto T."/>
            <person name="Alioto T."/>
        </authorList>
    </citation>
    <scope>NUCLEOTIDE SEQUENCE</scope>
</reference>
<dbReference type="OrthoDB" id="6154960at2759"/>
<evidence type="ECO:0000313" key="2">
    <source>
        <dbReference type="EMBL" id="VDI32581.1"/>
    </source>
</evidence>
<feature type="domain" description="Reverse transcriptase" evidence="1">
    <location>
        <begin position="109"/>
        <end position="211"/>
    </location>
</feature>
<dbReference type="EMBL" id="UYJE01004931">
    <property type="protein sequence ID" value="VDI32581.1"/>
    <property type="molecule type" value="Genomic_DNA"/>
</dbReference>
<comment type="caution">
    <text evidence="2">The sequence shown here is derived from an EMBL/GenBank/DDBJ whole genome shotgun (WGS) entry which is preliminary data.</text>
</comment>
<feature type="non-terminal residue" evidence="2">
    <location>
        <position position="1"/>
    </location>
</feature>
<dbReference type="InterPro" id="IPR000477">
    <property type="entry name" value="RT_dom"/>
</dbReference>
<accession>A0A8B6ECP6</accession>
<keyword evidence="3" id="KW-1185">Reference proteome</keyword>
<dbReference type="PANTHER" id="PTHR19446">
    <property type="entry name" value="REVERSE TRANSCRIPTASES"/>
    <property type="match status" value="1"/>
</dbReference>
<protein>
    <recommendedName>
        <fullName evidence="1">Reverse transcriptase domain-containing protein</fullName>
    </recommendedName>
</protein>
<name>A0A8B6ECP6_MYTGA</name>
<evidence type="ECO:0000313" key="3">
    <source>
        <dbReference type="Proteomes" id="UP000596742"/>
    </source>
</evidence>
<proteinExistence type="predicted"/>
<dbReference type="Proteomes" id="UP000596742">
    <property type="component" value="Unassembled WGS sequence"/>
</dbReference>